<keyword evidence="3" id="KW-1185">Reference proteome</keyword>
<dbReference type="InterPro" id="IPR007250">
    <property type="entry name" value="HSP9_HSP12"/>
</dbReference>
<organism evidence="2 3">
    <name type="scientific">Lophiotrema nucula</name>
    <dbReference type="NCBI Taxonomy" id="690887"/>
    <lineage>
        <taxon>Eukaryota</taxon>
        <taxon>Fungi</taxon>
        <taxon>Dikarya</taxon>
        <taxon>Ascomycota</taxon>
        <taxon>Pezizomycotina</taxon>
        <taxon>Dothideomycetes</taxon>
        <taxon>Pleosporomycetidae</taxon>
        <taxon>Pleosporales</taxon>
        <taxon>Lophiotremataceae</taxon>
        <taxon>Lophiotrema</taxon>
    </lineage>
</organism>
<dbReference type="Pfam" id="PF04119">
    <property type="entry name" value="HSP9_HSP12"/>
    <property type="match status" value="1"/>
</dbReference>
<proteinExistence type="predicted"/>
<evidence type="ECO:0000256" key="1">
    <source>
        <dbReference type="SAM" id="MobiDB-lite"/>
    </source>
</evidence>
<dbReference type="Proteomes" id="UP000799770">
    <property type="component" value="Unassembled WGS sequence"/>
</dbReference>
<dbReference type="OrthoDB" id="2348401at2759"/>
<feature type="region of interest" description="Disordered" evidence="1">
    <location>
        <begin position="1"/>
        <end position="89"/>
    </location>
</feature>
<dbReference type="Gene3D" id="6.10.280.100">
    <property type="match status" value="1"/>
</dbReference>
<reference evidence="2" key="1">
    <citation type="journal article" date="2020" name="Stud. Mycol.">
        <title>101 Dothideomycetes genomes: a test case for predicting lifestyles and emergence of pathogens.</title>
        <authorList>
            <person name="Haridas S."/>
            <person name="Albert R."/>
            <person name="Binder M."/>
            <person name="Bloem J."/>
            <person name="Labutti K."/>
            <person name="Salamov A."/>
            <person name="Andreopoulos B."/>
            <person name="Baker S."/>
            <person name="Barry K."/>
            <person name="Bills G."/>
            <person name="Bluhm B."/>
            <person name="Cannon C."/>
            <person name="Castanera R."/>
            <person name="Culley D."/>
            <person name="Daum C."/>
            <person name="Ezra D."/>
            <person name="Gonzalez J."/>
            <person name="Henrissat B."/>
            <person name="Kuo A."/>
            <person name="Liang C."/>
            <person name="Lipzen A."/>
            <person name="Lutzoni F."/>
            <person name="Magnuson J."/>
            <person name="Mondo S."/>
            <person name="Nolan M."/>
            <person name="Ohm R."/>
            <person name="Pangilinan J."/>
            <person name="Park H.-J."/>
            <person name="Ramirez L."/>
            <person name="Alfaro M."/>
            <person name="Sun H."/>
            <person name="Tritt A."/>
            <person name="Yoshinaga Y."/>
            <person name="Zwiers L.-H."/>
            <person name="Turgeon B."/>
            <person name="Goodwin S."/>
            <person name="Spatafora J."/>
            <person name="Crous P."/>
            <person name="Grigoriev I."/>
        </authorList>
    </citation>
    <scope>NUCLEOTIDE SEQUENCE</scope>
    <source>
        <strain evidence="2">CBS 627.86</strain>
    </source>
</reference>
<gene>
    <name evidence="2" type="ORF">BDV96DRAFT_639882</name>
</gene>
<dbReference type="EMBL" id="ML977311">
    <property type="protein sequence ID" value="KAF2121797.1"/>
    <property type="molecule type" value="Genomic_DNA"/>
</dbReference>
<sequence length="89" mass="9480">MSDAGRKDFHTKVGESMTPDSTKSTQQKLKESVTDAGDTVARGVQPDHNKSAGQETSDKLGRSKDREVHGSSGGSILDKTKNALGLDKH</sequence>
<name>A0A6A5ZSG3_9PLEO</name>
<keyword evidence="2" id="KW-0346">Stress response</keyword>
<evidence type="ECO:0000313" key="2">
    <source>
        <dbReference type="EMBL" id="KAF2121797.1"/>
    </source>
</evidence>
<accession>A0A6A5ZSG3</accession>
<feature type="compositionally biased region" description="Basic and acidic residues" evidence="1">
    <location>
        <begin position="45"/>
        <end position="69"/>
    </location>
</feature>
<evidence type="ECO:0000313" key="3">
    <source>
        <dbReference type="Proteomes" id="UP000799770"/>
    </source>
</evidence>
<feature type="compositionally biased region" description="Basic and acidic residues" evidence="1">
    <location>
        <begin position="78"/>
        <end position="89"/>
    </location>
</feature>
<feature type="compositionally biased region" description="Basic and acidic residues" evidence="1">
    <location>
        <begin position="1"/>
        <end position="13"/>
    </location>
</feature>
<protein>
    <submittedName>
        <fullName evidence="2">Putative chaperone/heat shock protein Hsp12</fullName>
    </submittedName>
</protein>
<feature type="compositionally biased region" description="Polar residues" evidence="1">
    <location>
        <begin position="18"/>
        <end position="27"/>
    </location>
</feature>
<dbReference type="AlphaFoldDB" id="A0A6A5ZSG3"/>
<dbReference type="PIRSF" id="PIRSF002590">
    <property type="entry name" value="HSP9/HSP12_fun"/>
    <property type="match status" value="1"/>
</dbReference>